<dbReference type="OrthoDB" id="4518949at2"/>
<dbReference type="Pfam" id="PF13569">
    <property type="entry name" value="DUF4132"/>
    <property type="match status" value="1"/>
</dbReference>
<sequence length="280" mass="30911">MRWFAVDTGHELAIIDREIVARNDSGRQLKSVPPKAKKTDAYAQLDNLLTFLHLHDEQAGREVERWFLRSQSVPLRLVTEVWADESWRSWLRDLVVATDDGTAGLLRHADGEGLGIVDLDGESATVAADTVRIPHPALLPDLDDWRGFAAELGVRQRFDQLFREVHPLPDPLPADHVTAVDDWGGAAFEQQRHATSRASSLGYGLSGGYITTTIHEAGRRTTARYWVGAEHPEAEAVTGELHWLVDGALAPVAQVGPVAYSEGVRMARAIHAARKLEEAK</sequence>
<evidence type="ECO:0000313" key="2">
    <source>
        <dbReference type="EMBL" id="SDL82062.1"/>
    </source>
</evidence>
<dbReference type="Proteomes" id="UP000199475">
    <property type="component" value="Unassembled WGS sequence"/>
</dbReference>
<evidence type="ECO:0000313" key="3">
    <source>
        <dbReference type="Proteomes" id="UP000199475"/>
    </source>
</evidence>
<accession>A0A1G9N690</accession>
<proteinExistence type="predicted"/>
<dbReference type="RefSeq" id="WP_093253790.1">
    <property type="nucleotide sequence ID" value="NZ_FNGP01000007.1"/>
</dbReference>
<dbReference type="InterPro" id="IPR025406">
    <property type="entry name" value="DUF4132"/>
</dbReference>
<reference evidence="2 3" key="1">
    <citation type="submission" date="2016-10" db="EMBL/GenBank/DDBJ databases">
        <authorList>
            <person name="de Groot N.N."/>
        </authorList>
    </citation>
    <scope>NUCLEOTIDE SEQUENCE [LARGE SCALE GENOMIC DNA]</scope>
    <source>
        <strain evidence="2 3">CGMCC 1.9159</strain>
    </source>
</reference>
<dbReference type="STRING" id="686624.SAMN04488242_2930"/>
<evidence type="ECO:0000259" key="1">
    <source>
        <dbReference type="Pfam" id="PF13569"/>
    </source>
</evidence>
<name>A0A1G9N690_9ACTN</name>
<dbReference type="AlphaFoldDB" id="A0A1G9N690"/>
<gene>
    <name evidence="2" type="ORF">SAMN04488242_2930</name>
</gene>
<keyword evidence="3" id="KW-1185">Reference proteome</keyword>
<dbReference type="EMBL" id="FNGP01000007">
    <property type="protein sequence ID" value="SDL82062.1"/>
    <property type="molecule type" value="Genomic_DNA"/>
</dbReference>
<organism evidence="2 3">
    <name type="scientific">Tessaracoccus oleiagri</name>
    <dbReference type="NCBI Taxonomy" id="686624"/>
    <lineage>
        <taxon>Bacteria</taxon>
        <taxon>Bacillati</taxon>
        <taxon>Actinomycetota</taxon>
        <taxon>Actinomycetes</taxon>
        <taxon>Propionibacteriales</taxon>
        <taxon>Propionibacteriaceae</taxon>
        <taxon>Tessaracoccus</taxon>
    </lineage>
</organism>
<feature type="domain" description="DUF4132" evidence="1">
    <location>
        <begin position="26"/>
        <end position="203"/>
    </location>
</feature>
<protein>
    <recommendedName>
        <fullName evidence="1">DUF4132 domain-containing protein</fullName>
    </recommendedName>
</protein>